<name>A0A9P5TE62_9AGAM</name>
<gene>
    <name evidence="1" type="ORF">DFH94DRAFT_621680</name>
</gene>
<dbReference type="OrthoDB" id="3012036at2759"/>
<reference evidence="1" key="1">
    <citation type="submission" date="2019-10" db="EMBL/GenBank/DDBJ databases">
        <authorList>
            <consortium name="DOE Joint Genome Institute"/>
            <person name="Kuo A."/>
            <person name="Miyauchi S."/>
            <person name="Kiss E."/>
            <person name="Drula E."/>
            <person name="Kohler A."/>
            <person name="Sanchez-Garcia M."/>
            <person name="Andreopoulos B."/>
            <person name="Barry K.W."/>
            <person name="Bonito G."/>
            <person name="Buee M."/>
            <person name="Carver A."/>
            <person name="Chen C."/>
            <person name="Cichocki N."/>
            <person name="Clum A."/>
            <person name="Culley D."/>
            <person name="Crous P.W."/>
            <person name="Fauchery L."/>
            <person name="Girlanda M."/>
            <person name="Hayes R."/>
            <person name="Keri Z."/>
            <person name="LaButti K."/>
            <person name="Lipzen A."/>
            <person name="Lombard V."/>
            <person name="Magnuson J."/>
            <person name="Maillard F."/>
            <person name="Morin E."/>
            <person name="Murat C."/>
            <person name="Nolan M."/>
            <person name="Ohm R."/>
            <person name="Pangilinan J."/>
            <person name="Pereira M."/>
            <person name="Perotto S."/>
            <person name="Peter M."/>
            <person name="Riley R."/>
            <person name="Sitrit Y."/>
            <person name="Stielow B."/>
            <person name="Szollosi G."/>
            <person name="Zifcakova L."/>
            <person name="Stursova M."/>
            <person name="Spatafora J.W."/>
            <person name="Tedersoo L."/>
            <person name="Vaario L.-M."/>
            <person name="Yamada A."/>
            <person name="Yan M."/>
            <person name="Wang P."/>
            <person name="Xu J."/>
            <person name="Bruns T."/>
            <person name="Baldrian P."/>
            <person name="Vilgalys R."/>
            <person name="Henrissat B."/>
            <person name="Grigoriev I.V."/>
            <person name="Hibbett D."/>
            <person name="Nagy L.G."/>
            <person name="Martin F.M."/>
        </authorList>
    </citation>
    <scope>NUCLEOTIDE SEQUENCE</scope>
    <source>
        <strain evidence="1">Prilba</strain>
    </source>
</reference>
<dbReference type="EMBL" id="WHVB01000001">
    <property type="protein sequence ID" value="KAF8487071.1"/>
    <property type="molecule type" value="Genomic_DNA"/>
</dbReference>
<dbReference type="InterPro" id="IPR009057">
    <property type="entry name" value="Homeodomain-like_sf"/>
</dbReference>
<reference evidence="1" key="2">
    <citation type="journal article" date="2020" name="Nat. Commun.">
        <title>Large-scale genome sequencing of mycorrhizal fungi provides insights into the early evolution of symbiotic traits.</title>
        <authorList>
            <person name="Miyauchi S."/>
            <person name="Kiss E."/>
            <person name="Kuo A."/>
            <person name="Drula E."/>
            <person name="Kohler A."/>
            <person name="Sanchez-Garcia M."/>
            <person name="Morin E."/>
            <person name="Andreopoulos B."/>
            <person name="Barry K.W."/>
            <person name="Bonito G."/>
            <person name="Buee M."/>
            <person name="Carver A."/>
            <person name="Chen C."/>
            <person name="Cichocki N."/>
            <person name="Clum A."/>
            <person name="Culley D."/>
            <person name="Crous P.W."/>
            <person name="Fauchery L."/>
            <person name="Girlanda M."/>
            <person name="Hayes R.D."/>
            <person name="Keri Z."/>
            <person name="LaButti K."/>
            <person name="Lipzen A."/>
            <person name="Lombard V."/>
            <person name="Magnuson J."/>
            <person name="Maillard F."/>
            <person name="Murat C."/>
            <person name="Nolan M."/>
            <person name="Ohm R.A."/>
            <person name="Pangilinan J."/>
            <person name="Pereira M.F."/>
            <person name="Perotto S."/>
            <person name="Peter M."/>
            <person name="Pfister S."/>
            <person name="Riley R."/>
            <person name="Sitrit Y."/>
            <person name="Stielow J.B."/>
            <person name="Szollosi G."/>
            <person name="Zifcakova L."/>
            <person name="Stursova M."/>
            <person name="Spatafora J.W."/>
            <person name="Tedersoo L."/>
            <person name="Vaario L.M."/>
            <person name="Yamada A."/>
            <person name="Yan M."/>
            <person name="Wang P."/>
            <person name="Xu J."/>
            <person name="Bruns T."/>
            <person name="Baldrian P."/>
            <person name="Vilgalys R."/>
            <person name="Dunand C."/>
            <person name="Henrissat B."/>
            <person name="Grigoriev I.V."/>
            <person name="Hibbett D."/>
            <person name="Nagy L.G."/>
            <person name="Martin F.M."/>
        </authorList>
    </citation>
    <scope>NUCLEOTIDE SEQUENCE</scope>
    <source>
        <strain evidence="1">Prilba</strain>
    </source>
</reference>
<comment type="caution">
    <text evidence="1">The sequence shown here is derived from an EMBL/GenBank/DDBJ whole genome shotgun (WGS) entry which is preliminary data.</text>
</comment>
<evidence type="ECO:0000313" key="2">
    <source>
        <dbReference type="Proteomes" id="UP000759537"/>
    </source>
</evidence>
<dbReference type="Proteomes" id="UP000759537">
    <property type="component" value="Unassembled WGS sequence"/>
</dbReference>
<keyword evidence="2" id="KW-1185">Reference proteome</keyword>
<evidence type="ECO:0000313" key="1">
    <source>
        <dbReference type="EMBL" id="KAF8487071.1"/>
    </source>
</evidence>
<evidence type="ECO:0008006" key="3">
    <source>
        <dbReference type="Google" id="ProtNLM"/>
    </source>
</evidence>
<accession>A0A9P5TE62</accession>
<proteinExistence type="predicted"/>
<dbReference type="SUPFAM" id="SSF46689">
    <property type="entry name" value="Homeodomain-like"/>
    <property type="match status" value="1"/>
</dbReference>
<organism evidence="1 2">
    <name type="scientific">Russula ochroleuca</name>
    <dbReference type="NCBI Taxonomy" id="152965"/>
    <lineage>
        <taxon>Eukaryota</taxon>
        <taxon>Fungi</taxon>
        <taxon>Dikarya</taxon>
        <taxon>Basidiomycota</taxon>
        <taxon>Agaricomycotina</taxon>
        <taxon>Agaricomycetes</taxon>
        <taxon>Russulales</taxon>
        <taxon>Russulaceae</taxon>
        <taxon>Russula</taxon>
    </lineage>
</organism>
<sequence length="215" mass="24966">MPCYHHKLLDLKSHIPVLFFEQDFTVKEICKILGIQKSLAYSCLMYFRTYSITHNPHIHRKTGRRCLLHPTDIKFVTSLIKQRHTIYLDEIQDELFQHREICISVPTLCQTLRCLSLTCKVVSARALERDNLVRSAFMNHISDEVPDPRMLMFIDEAAQNRRTSQWSKGWALLVISSISRTERGEVFYGLTDWLGSRDPMTPVRYTHGSPTGLAD</sequence>
<dbReference type="PANTHER" id="PTHR48472">
    <property type="entry name" value="TC1-LIKE TRANSPOSASE DDE DOMAIN-CONTAINING PROTEIN"/>
    <property type="match status" value="1"/>
</dbReference>
<dbReference type="AlphaFoldDB" id="A0A9P5TE62"/>
<protein>
    <recommendedName>
        <fullName evidence="3">Transposase</fullName>
    </recommendedName>
</protein>
<dbReference type="PANTHER" id="PTHR48472:SF1">
    <property type="entry name" value="TC1-LIKE TRANSPOSASE DDE DOMAIN-CONTAINING PROTEIN"/>
    <property type="match status" value="1"/>
</dbReference>